<dbReference type="SMART" id="SM00641">
    <property type="entry name" value="Glyco_25"/>
    <property type="match status" value="1"/>
</dbReference>
<dbReference type="PROSITE" id="PS51904">
    <property type="entry name" value="GLYCOSYL_HYDROL_F25_2"/>
    <property type="match status" value="1"/>
</dbReference>
<dbReference type="EMBL" id="QRVA01000013">
    <property type="protein sequence ID" value="RGS16427.1"/>
    <property type="molecule type" value="Genomic_DNA"/>
</dbReference>
<evidence type="ECO:0000313" key="15">
    <source>
        <dbReference type="Proteomes" id="UP000421408"/>
    </source>
</evidence>
<dbReference type="Proteomes" id="UP000421408">
    <property type="component" value="Unassembled WGS sequence"/>
</dbReference>
<dbReference type="AlphaFoldDB" id="A0A3E5EAQ4"/>
<evidence type="ECO:0000256" key="4">
    <source>
        <dbReference type="SAM" id="Phobius"/>
    </source>
</evidence>
<dbReference type="Proteomes" id="UP000283672">
    <property type="component" value="Unassembled WGS sequence"/>
</dbReference>
<evidence type="ECO:0000313" key="11">
    <source>
        <dbReference type="Proteomes" id="UP000283672"/>
    </source>
</evidence>
<evidence type="ECO:0000313" key="8">
    <source>
        <dbReference type="EMBL" id="RGS16427.1"/>
    </source>
</evidence>
<evidence type="ECO:0000313" key="7">
    <source>
        <dbReference type="EMBL" id="MQO92394.1"/>
    </source>
</evidence>
<accession>A0A3E5EAQ4</accession>
<evidence type="ECO:0000313" key="14">
    <source>
        <dbReference type="Proteomes" id="UP000421283"/>
    </source>
</evidence>
<dbReference type="Proteomes" id="UP000421283">
    <property type="component" value="Unassembled WGS sequence"/>
</dbReference>
<dbReference type="InterPro" id="IPR002053">
    <property type="entry name" value="Glyco_hydro_25"/>
</dbReference>
<dbReference type="GO" id="GO:0009253">
    <property type="term" value="P:peptidoglycan catabolic process"/>
    <property type="evidence" value="ECO:0007669"/>
    <property type="project" value="InterPro"/>
</dbReference>
<keyword evidence="2 7" id="KW-0378">Hydrolase</keyword>
<dbReference type="EMBL" id="VZBZ01000168">
    <property type="protein sequence ID" value="MQN79130.1"/>
    <property type="molecule type" value="Genomic_DNA"/>
</dbReference>
<evidence type="ECO:0000256" key="2">
    <source>
        <dbReference type="ARBA" id="ARBA00022801"/>
    </source>
</evidence>
<dbReference type="InterPro" id="IPR017853">
    <property type="entry name" value="GH"/>
</dbReference>
<dbReference type="GO" id="GO:0016052">
    <property type="term" value="P:carbohydrate catabolic process"/>
    <property type="evidence" value="ECO:0007669"/>
    <property type="project" value="TreeGrafter"/>
</dbReference>
<dbReference type="PANTHER" id="PTHR34135">
    <property type="entry name" value="LYSOZYME"/>
    <property type="match status" value="1"/>
</dbReference>
<evidence type="ECO:0000313" key="10">
    <source>
        <dbReference type="EMBL" id="RHL42176.1"/>
    </source>
</evidence>
<dbReference type="Proteomes" id="UP000423156">
    <property type="component" value="Unassembled WGS sequence"/>
</dbReference>
<dbReference type="GO" id="GO:0003796">
    <property type="term" value="F:lysozyme activity"/>
    <property type="evidence" value="ECO:0007669"/>
    <property type="project" value="InterPro"/>
</dbReference>
<dbReference type="Proteomes" id="UP000283785">
    <property type="component" value="Unassembled WGS sequence"/>
</dbReference>
<evidence type="ECO:0000313" key="16">
    <source>
        <dbReference type="Proteomes" id="UP000423156"/>
    </source>
</evidence>
<comment type="caution">
    <text evidence="7">The sequence shown here is derived from an EMBL/GenBank/DDBJ whole genome shotgun (WGS) entry which is preliminary data.</text>
</comment>
<proteinExistence type="inferred from homology"/>
<dbReference type="InterPro" id="IPR018077">
    <property type="entry name" value="Glyco_hydro_fam25_subgr"/>
</dbReference>
<dbReference type="GO" id="GO:0016998">
    <property type="term" value="P:cell wall macromolecule catabolic process"/>
    <property type="evidence" value="ECO:0007669"/>
    <property type="project" value="InterPro"/>
</dbReference>
<dbReference type="Gene3D" id="3.20.20.80">
    <property type="entry name" value="Glycosidases"/>
    <property type="match status" value="1"/>
</dbReference>
<dbReference type="EMBL" id="QROP01000002">
    <property type="protein sequence ID" value="RHL42176.1"/>
    <property type="molecule type" value="Genomic_DNA"/>
</dbReference>
<dbReference type="SUPFAM" id="SSF51445">
    <property type="entry name" value="(Trans)glycosidases"/>
    <property type="match status" value="1"/>
</dbReference>
<protein>
    <submittedName>
        <fullName evidence="7">Glycoside hydrolase family 25 protein</fullName>
    </submittedName>
</protein>
<organism evidence="7 14">
    <name type="scientific">Segatella copri</name>
    <dbReference type="NCBI Taxonomy" id="165179"/>
    <lineage>
        <taxon>Bacteria</taxon>
        <taxon>Pseudomonadati</taxon>
        <taxon>Bacteroidota</taxon>
        <taxon>Bacteroidia</taxon>
        <taxon>Bacteroidales</taxon>
        <taxon>Prevotellaceae</taxon>
        <taxon>Segatella</taxon>
    </lineage>
</organism>
<dbReference type="Pfam" id="PF01183">
    <property type="entry name" value="Glyco_hydro_25"/>
    <property type="match status" value="1"/>
</dbReference>
<sequence length="283" mass="33802">MARKKTPRRGGSRGRRRSSSFLQRYPRWAWWIGGTAVIVLYVFLFYHFFVGPTGFRWRALYGDAEYPEGYEIHGIDISHYQGKIDWEQLKNAMIKGCPVRFVIIKSTEGSSRLDENFRENFNQARDFGFIRGVYHFWSNKSTAREQAYYFLDQVHLTDGDLPPVLDIEHKPADKSVEDFQRDVLTWLHIVEDKYHVKPIIYTYYKFKEQYLSAPVFEDYPYWIAHYYVDKVQYKGKWKFWQHTDVGKLPGIKGYVDFNIYNGSYYELKQLCIGSNNNEKKFME</sequence>
<evidence type="ECO:0000313" key="9">
    <source>
        <dbReference type="EMBL" id="RGW42546.1"/>
    </source>
</evidence>
<reference evidence="14 15" key="2">
    <citation type="submission" date="2019-09" db="EMBL/GenBank/DDBJ databases">
        <title>Distinct polysaccharide growth profiles of human intestinal Prevotella copri isolates.</title>
        <authorList>
            <person name="Fehlner-Peach H."/>
            <person name="Magnabosco C."/>
            <person name="Raghavan V."/>
            <person name="Scher J.U."/>
            <person name="Tett A."/>
            <person name="Cox L.M."/>
            <person name="Gottsegen C."/>
            <person name="Watters A."/>
            <person name="Wiltshire- Gordon J.D."/>
            <person name="Segata N."/>
            <person name="Bonneau R."/>
            <person name="Littman D.R."/>
        </authorList>
    </citation>
    <scope>NUCLEOTIDE SEQUENCE [LARGE SCALE GENOMIC DNA]</scope>
    <source>
        <strain evidence="5 16">BU41712</strain>
        <strain evidence="6">IAA108</strain>
        <strain evidence="15">iAA108</strain>
        <strain evidence="14">iAU3127</strain>
    </source>
</reference>
<dbReference type="PANTHER" id="PTHR34135:SF2">
    <property type="entry name" value="LYSOZYME"/>
    <property type="match status" value="1"/>
</dbReference>
<evidence type="ECO:0000313" key="12">
    <source>
        <dbReference type="Proteomes" id="UP000283785"/>
    </source>
</evidence>
<reference evidence="11 12" key="1">
    <citation type="submission" date="2018-08" db="EMBL/GenBank/DDBJ databases">
        <title>A genome reference for cultivated species of the human gut microbiota.</title>
        <authorList>
            <person name="Zou Y."/>
            <person name="Xue W."/>
            <person name="Luo G."/>
        </authorList>
    </citation>
    <scope>NUCLEOTIDE SEQUENCE [LARGE SCALE GENOMIC DNA]</scope>
    <source>
        <strain evidence="9 12">AF12-50</strain>
        <strain evidence="8 13">AF24-12</strain>
        <strain evidence="10 11">AF38-11</strain>
    </source>
</reference>
<gene>
    <name evidence="10" type="ORF">DW026_01295</name>
    <name evidence="9" type="ORF">DWV76_09060</name>
    <name evidence="8" type="ORF">DWY11_06820</name>
    <name evidence="7" type="ORF">F7D31_06890</name>
    <name evidence="5" type="ORF">F7D71_14970</name>
    <name evidence="6" type="ORF">F7D74_11160</name>
</gene>
<dbReference type="EMBL" id="VZAP01000088">
    <property type="protein sequence ID" value="MQO92394.1"/>
    <property type="molecule type" value="Genomic_DNA"/>
</dbReference>
<reference evidence="7" key="3">
    <citation type="submission" date="2022-12" db="EMBL/GenBank/DDBJ databases">
        <title>Distinct polysaccharide growth profiles of human intestinal Prevotella copri isolates.</title>
        <authorList>
            <person name="Fehlner-Peach H."/>
            <person name="Magnabosco C."/>
            <person name="Raghavan V."/>
            <person name="Scher J.U."/>
            <person name="Tett A."/>
            <person name="Cox L.M."/>
            <person name="Gottsegen C."/>
            <person name="Watters A."/>
            <person name="Wiltshire- Gordon J.D."/>
            <person name="Segata N."/>
            <person name="Bonneau R."/>
            <person name="Littman D.R."/>
        </authorList>
    </citation>
    <scope>NUCLEOTIDE SEQUENCE</scope>
    <source>
        <strain evidence="7">IAU3127</strain>
    </source>
</reference>
<name>A0A3E5EAQ4_9BACT</name>
<comment type="similarity">
    <text evidence="1">Belongs to the glycosyl hydrolase 25 family.</text>
</comment>
<evidence type="ECO:0000256" key="3">
    <source>
        <dbReference type="ARBA" id="ARBA00023295"/>
    </source>
</evidence>
<keyword evidence="4" id="KW-0812">Transmembrane</keyword>
<dbReference type="EMBL" id="VZCC01000081">
    <property type="protein sequence ID" value="MQN84517.1"/>
    <property type="molecule type" value="Genomic_DNA"/>
</dbReference>
<evidence type="ECO:0000313" key="5">
    <source>
        <dbReference type="EMBL" id="MQN79130.1"/>
    </source>
</evidence>
<dbReference type="EMBL" id="QSAG01000015">
    <property type="protein sequence ID" value="RGW42546.1"/>
    <property type="molecule type" value="Genomic_DNA"/>
</dbReference>
<evidence type="ECO:0000313" key="6">
    <source>
        <dbReference type="EMBL" id="MQN84517.1"/>
    </source>
</evidence>
<feature type="transmembrane region" description="Helical" evidence="4">
    <location>
        <begin position="28"/>
        <end position="49"/>
    </location>
</feature>
<dbReference type="RefSeq" id="WP_117586208.1">
    <property type="nucleotide sequence ID" value="NZ_CP042464.1"/>
</dbReference>
<keyword evidence="4" id="KW-0472">Membrane</keyword>
<keyword evidence="4" id="KW-1133">Transmembrane helix</keyword>
<evidence type="ECO:0000313" key="13">
    <source>
        <dbReference type="Proteomes" id="UP000283872"/>
    </source>
</evidence>
<dbReference type="Proteomes" id="UP000283872">
    <property type="component" value="Unassembled WGS sequence"/>
</dbReference>
<evidence type="ECO:0000256" key="1">
    <source>
        <dbReference type="ARBA" id="ARBA00010646"/>
    </source>
</evidence>
<keyword evidence="3" id="KW-0326">Glycosidase</keyword>